<dbReference type="InterPro" id="IPR053195">
    <property type="entry name" value="Bax-like"/>
</dbReference>
<dbReference type="EMBL" id="AMZN01000002">
    <property type="protein sequence ID" value="ELR73740.1"/>
    <property type="molecule type" value="Genomic_DNA"/>
</dbReference>
<evidence type="ECO:0000313" key="3">
    <source>
        <dbReference type="Proteomes" id="UP000011135"/>
    </source>
</evidence>
<reference evidence="2 3" key="1">
    <citation type="submission" date="2012-12" db="EMBL/GenBank/DDBJ databases">
        <title>Genome assembly of Fulvivirga imtechensis AK7.</title>
        <authorList>
            <person name="Nupur N."/>
            <person name="Khatri I."/>
            <person name="Kumar R."/>
            <person name="Subramanian S."/>
            <person name="Pinnaka A."/>
        </authorList>
    </citation>
    <scope>NUCLEOTIDE SEQUENCE [LARGE SCALE GENOMIC DNA]</scope>
    <source>
        <strain evidence="2 3">AK7</strain>
    </source>
</reference>
<gene>
    <name evidence="2" type="ORF">C900_01350</name>
</gene>
<evidence type="ECO:0000259" key="1">
    <source>
        <dbReference type="SMART" id="SM00047"/>
    </source>
</evidence>
<dbReference type="Gene3D" id="1.10.530.10">
    <property type="match status" value="1"/>
</dbReference>
<dbReference type="PROSITE" id="PS51257">
    <property type="entry name" value="PROKAR_LIPOPROTEIN"/>
    <property type="match status" value="1"/>
</dbReference>
<name>L8JYB0_9BACT</name>
<dbReference type="AlphaFoldDB" id="L8JYB0"/>
<organism evidence="2 3">
    <name type="scientific">Fulvivirga imtechensis AK7</name>
    <dbReference type="NCBI Taxonomy" id="1237149"/>
    <lineage>
        <taxon>Bacteria</taxon>
        <taxon>Pseudomonadati</taxon>
        <taxon>Bacteroidota</taxon>
        <taxon>Cytophagia</taxon>
        <taxon>Cytophagales</taxon>
        <taxon>Fulvivirgaceae</taxon>
        <taxon>Fulvivirga</taxon>
    </lineage>
</organism>
<dbReference type="GO" id="GO:0004040">
    <property type="term" value="F:amidase activity"/>
    <property type="evidence" value="ECO:0007669"/>
    <property type="project" value="InterPro"/>
</dbReference>
<dbReference type="SMART" id="SM00047">
    <property type="entry name" value="LYZ2"/>
    <property type="match status" value="1"/>
</dbReference>
<dbReference type="InterPro" id="IPR002901">
    <property type="entry name" value="MGlyc_endo_b_GlcNAc-like_dom"/>
</dbReference>
<dbReference type="PANTHER" id="PTHR40572">
    <property type="entry name" value="PROTEIN BAX"/>
    <property type="match status" value="1"/>
</dbReference>
<dbReference type="STRING" id="1237149.C900_01350"/>
<accession>L8JYB0</accession>
<proteinExistence type="predicted"/>
<dbReference type="Pfam" id="PF01832">
    <property type="entry name" value="Glucosaminidase"/>
    <property type="match status" value="1"/>
</dbReference>
<dbReference type="Proteomes" id="UP000011135">
    <property type="component" value="Unassembled WGS sequence"/>
</dbReference>
<protein>
    <submittedName>
        <fullName evidence="2">BAX protein</fullName>
    </submittedName>
</protein>
<dbReference type="eggNOG" id="COG2992">
    <property type="taxonomic scope" value="Bacteria"/>
</dbReference>
<evidence type="ECO:0000313" key="2">
    <source>
        <dbReference type="EMBL" id="ELR73740.1"/>
    </source>
</evidence>
<dbReference type="PATRIC" id="fig|1237149.3.peg.113"/>
<dbReference type="PANTHER" id="PTHR40572:SF1">
    <property type="entry name" value="PROTEIN BAX"/>
    <property type="match status" value="1"/>
</dbReference>
<sequence length="283" mass="32499">MDCSRVLGRAGRKLRSIIVVALVGLTVSCDDPVLKPALIVIRSANDIVSVQGKWVRPIVYSNAFDFGSLTVSRKKKKFIQMMVPAILLVKHNIAVDRSRVGHLIWRIENEEHLDAGDSIFLNEKIKEYNAGNAKDLYQRMATHPTSIVLAQAAIESGWGSSRFFKEANNLFGIWSYNEAESRIKAGQGRESGDIYVRKYPDINASIEDYFKTLARVNAYAKFRSQRQTLEDPYKLIYFLNRYSERKYKYVADLSQVMKKNNLTQYDSLKLDPSYYRENDKITF</sequence>
<keyword evidence="3" id="KW-1185">Reference proteome</keyword>
<feature type="domain" description="Mannosyl-glycoprotein endo-beta-N-acetylglucosamidase-like" evidence="1">
    <location>
        <begin position="112"/>
        <end position="248"/>
    </location>
</feature>
<comment type="caution">
    <text evidence="2">The sequence shown here is derived from an EMBL/GenBank/DDBJ whole genome shotgun (WGS) entry which is preliminary data.</text>
</comment>